<dbReference type="InterPro" id="IPR047319">
    <property type="entry name" value="DCAF15_C"/>
</dbReference>
<dbReference type="AlphaFoldDB" id="A0A834XL93"/>
<proteinExistence type="predicted"/>
<dbReference type="PANTHER" id="PTHR28541">
    <property type="entry name" value="DDB1- AND CUL4-ASSOCIATED FACTOR 15"/>
    <property type="match status" value="1"/>
</dbReference>
<dbReference type="Pfam" id="PF14939">
    <property type="entry name" value="DCAF15_WD40"/>
    <property type="match status" value="1"/>
</dbReference>
<evidence type="ECO:0000256" key="1">
    <source>
        <dbReference type="SAM" id="MobiDB-lite"/>
    </source>
</evidence>
<accession>A0A834XL93</accession>
<dbReference type="EMBL" id="JACMRX010000006">
    <property type="protein sequence ID" value="KAF7987430.1"/>
    <property type="molecule type" value="Genomic_DNA"/>
</dbReference>
<dbReference type="Proteomes" id="UP000639338">
    <property type="component" value="Unassembled WGS sequence"/>
</dbReference>
<protein>
    <recommendedName>
        <fullName evidence="2">DDB1- and CUL4-associated factor 15 WD40 repeat-containing domain-containing protein</fullName>
    </recommendedName>
</protein>
<feature type="domain" description="DDB1- and CUL4-associated factor 15 WD40 repeat-containing" evidence="2">
    <location>
        <begin position="68"/>
        <end position="276"/>
    </location>
</feature>
<dbReference type="GO" id="GO:0016567">
    <property type="term" value="P:protein ubiquitination"/>
    <property type="evidence" value="ECO:0007669"/>
    <property type="project" value="InterPro"/>
</dbReference>
<keyword evidence="4" id="KW-1185">Reference proteome</keyword>
<organism evidence="3 4">
    <name type="scientific">Aphidius gifuensis</name>
    <name type="common">Parasitoid wasp</name>
    <dbReference type="NCBI Taxonomy" id="684658"/>
    <lineage>
        <taxon>Eukaryota</taxon>
        <taxon>Metazoa</taxon>
        <taxon>Ecdysozoa</taxon>
        <taxon>Arthropoda</taxon>
        <taxon>Hexapoda</taxon>
        <taxon>Insecta</taxon>
        <taxon>Pterygota</taxon>
        <taxon>Neoptera</taxon>
        <taxon>Endopterygota</taxon>
        <taxon>Hymenoptera</taxon>
        <taxon>Apocrita</taxon>
        <taxon>Ichneumonoidea</taxon>
        <taxon>Braconidae</taxon>
        <taxon>Aphidiinae</taxon>
        <taxon>Aphidius</taxon>
    </lineage>
</organism>
<feature type="compositionally biased region" description="Basic and acidic residues" evidence="1">
    <location>
        <begin position="11"/>
        <end position="26"/>
    </location>
</feature>
<reference evidence="3 4" key="1">
    <citation type="submission" date="2020-08" db="EMBL/GenBank/DDBJ databases">
        <title>Aphidius gifuensis genome sequencing and assembly.</title>
        <authorList>
            <person name="Du Z."/>
        </authorList>
    </citation>
    <scope>NUCLEOTIDE SEQUENCE [LARGE SCALE GENOMIC DNA]</scope>
    <source>
        <strain evidence="3">YNYX2018</strain>
        <tissue evidence="3">Adults</tissue>
    </source>
</reference>
<dbReference type="OrthoDB" id="6354267at2759"/>
<sequence>MADSMSSDTNSEYHEDNLSDTSAERQSRFVIVGQKPNFDTSKNERNILQKLFTREIRGCLSKHKNAPQEKLFPTIPEWGHLPLLHIIPMSALQAGHIVMGMTQCGKFILTYTCSLDLRGNESAYKYSLHWWAFSPHRISKKVAEITLFGSYCISKELDVVVAQWPMETNKVVIHGLQSDWGNSQTTDKAYLTITKVPSLSNCRDCAKVAASYEEDELAANWDGCVQFNCLIHGLTVHTTYEVISPYPRFRASVCLKYWNHIVINTGNFLHVLRVDLIIPKINKNSNDNGSEDLINNKLINNDNIEQIIQVDVNDIYELDCYEINRKISTPESINGDELSPVRDNTSSTLLCECYNNGDCDYCIKNNSLSVRDKILQDFCDDMTQELSIGSDSITLVKHPSCSPRSTPQRLPADLKQQWSININTPPSDILRTRTSTSTTNEKSSLVNGRFNSNSKRSLSPQPGTSQEPTTIVSINSPLNTLSISPSPCSPRLMSPPITTSFRQRSLRKNSSSSSSSSSSAVPPPPTSTTTTTTRTRSSHKLILEAEKAYEFTDDSLEPGEKLSSFRKRRLADKKYEFKVEAEDTENIIPFKHIRDQNEQRYCPIHRLNSVDITPAYSSNNTKWHCHRPDSENSESEDTSSQDVFNGCFKPVEPAEKSVLRPLSQNQLYSFFSSRDRYGKITHNDSPLAPKAFIPYPSIKCTAHFKRSFIELDDEMVSVITDVEGIFDIETFSHHIAHWICKKFKKKYWHYSDYDIEIIDVCAITGDIICLLIMKIQASEHCTQPICSQERKAYEAGCKFMWNIESNQYKLTSILPMNERPTKLNNLSNLESNAPGPLWNPTRYIVPQLRKTSKQPYVRPVRFLQHSNTFSIDSLVEILDMDNLVSIYMTPLPDDTGTD</sequence>
<feature type="region of interest" description="Disordered" evidence="1">
    <location>
        <begin position="399"/>
        <end position="537"/>
    </location>
</feature>
<gene>
    <name evidence="3" type="ORF">HCN44_003192</name>
</gene>
<evidence type="ECO:0000313" key="3">
    <source>
        <dbReference type="EMBL" id="KAF7987430.1"/>
    </source>
</evidence>
<feature type="compositionally biased region" description="Polar residues" evidence="1">
    <location>
        <begin position="1"/>
        <end position="10"/>
    </location>
</feature>
<dbReference type="PANTHER" id="PTHR28541:SF1">
    <property type="entry name" value="DDB1- AND CUL4-ASSOCIATED FACTOR 15"/>
    <property type="match status" value="1"/>
</dbReference>
<evidence type="ECO:0000259" key="2">
    <source>
        <dbReference type="Pfam" id="PF14939"/>
    </source>
</evidence>
<name>A0A834XL93_APHGI</name>
<evidence type="ECO:0000313" key="4">
    <source>
        <dbReference type="Proteomes" id="UP000639338"/>
    </source>
</evidence>
<dbReference type="CDD" id="cd20913">
    <property type="entry name" value="DCAF15-CTD"/>
    <property type="match status" value="1"/>
</dbReference>
<comment type="caution">
    <text evidence="3">The sequence shown here is derived from an EMBL/GenBank/DDBJ whole genome shotgun (WGS) entry which is preliminary data.</text>
</comment>
<feature type="region of interest" description="Disordered" evidence="1">
    <location>
        <begin position="1"/>
        <end position="26"/>
    </location>
</feature>
<dbReference type="InterPro" id="IPR038914">
    <property type="entry name" value="DCAF15"/>
</dbReference>
<dbReference type="GO" id="GO:0080008">
    <property type="term" value="C:Cul4-RING E3 ubiquitin ligase complex"/>
    <property type="evidence" value="ECO:0007669"/>
    <property type="project" value="TreeGrafter"/>
</dbReference>
<feature type="compositionally biased region" description="Polar residues" evidence="1">
    <location>
        <begin position="416"/>
        <end position="486"/>
    </location>
</feature>
<dbReference type="InterPro" id="IPR032734">
    <property type="entry name" value="DCAF15_WD40"/>
</dbReference>
<feature type="compositionally biased region" description="Low complexity" evidence="1">
    <location>
        <begin position="510"/>
        <end position="520"/>
    </location>
</feature>
<dbReference type="CDD" id="cd20917">
    <property type="entry name" value="DCAF15-NTD"/>
    <property type="match status" value="1"/>
</dbReference>